<dbReference type="Pfam" id="PF04507">
    <property type="entry name" value="DUF576"/>
    <property type="match status" value="1"/>
</dbReference>
<accession>A0A200JCK1</accession>
<reference evidence="2" key="1">
    <citation type="submission" date="2017-05" db="EMBL/GenBank/DDBJ databases">
        <title>The Genome Sequence of Enterococcus sp. 9D6_DIV0238.</title>
        <authorList>
            <consortium name="The Broad Institute Genomics Platform"/>
            <consortium name="The Broad Institute Genomic Center for Infectious Diseases"/>
            <person name="Earl A."/>
            <person name="Manson A."/>
            <person name="Schwartman J."/>
            <person name="Gilmore M."/>
            <person name="Abouelleil A."/>
            <person name="Cao P."/>
            <person name="Chapman S."/>
            <person name="Cusick C."/>
            <person name="Shea T."/>
            <person name="Young S."/>
            <person name="Neafsey D."/>
            <person name="Nusbaum C."/>
            <person name="Birren B."/>
        </authorList>
    </citation>
    <scope>NUCLEOTIDE SEQUENCE [LARGE SCALE GENOMIC DNA]</scope>
    <source>
        <strain evidence="2">9D6_DIV0238</strain>
    </source>
</reference>
<evidence type="ECO:0000256" key="1">
    <source>
        <dbReference type="ARBA" id="ARBA00009715"/>
    </source>
</evidence>
<keyword evidence="4" id="KW-1185">Reference proteome</keyword>
<evidence type="ECO:0008006" key="5">
    <source>
        <dbReference type="Google" id="ProtNLM"/>
    </source>
</evidence>
<dbReference type="NCBIfam" id="TIGR01742">
    <property type="entry name" value="SA_tandem_lipo"/>
    <property type="match status" value="1"/>
</dbReference>
<dbReference type="AlphaFoldDB" id="A0A200JCK1"/>
<evidence type="ECO:0000313" key="3">
    <source>
        <dbReference type="EMBL" id="WYJ95107.1"/>
    </source>
</evidence>
<dbReference type="EMBL" id="NIBQ01000001">
    <property type="protein sequence ID" value="OUZ34569.1"/>
    <property type="molecule type" value="Genomic_DNA"/>
</dbReference>
<name>A0A200JCK1_9ENTE</name>
<gene>
    <name evidence="2" type="ORF">A5889_000044</name>
    <name evidence="3" type="ORF">A5889_002655</name>
</gene>
<evidence type="ECO:0000313" key="2">
    <source>
        <dbReference type="EMBL" id="OUZ34569.1"/>
    </source>
</evidence>
<dbReference type="InterPro" id="IPR038641">
    <property type="entry name" value="Csa_sf"/>
</dbReference>
<evidence type="ECO:0000313" key="4">
    <source>
        <dbReference type="Proteomes" id="UP000196151"/>
    </source>
</evidence>
<reference evidence="3" key="3">
    <citation type="submission" date="2024-03" db="EMBL/GenBank/DDBJ databases">
        <title>The Genome Sequence of Enterococcus sp. DIV0238c.</title>
        <authorList>
            <consortium name="The Broad Institute Genomics Platform"/>
            <consortium name="The Broad Institute Microbial Omics Core"/>
            <consortium name="The Broad Institute Genomic Center for Infectious Diseases"/>
            <person name="Earl A."/>
            <person name="Manson A."/>
            <person name="Gilmore M."/>
            <person name="Schwartman J."/>
            <person name="Shea T."/>
            <person name="Abouelleil A."/>
            <person name="Cao P."/>
            <person name="Chapman S."/>
            <person name="Cusick C."/>
            <person name="Young S."/>
            <person name="Neafsey D."/>
            <person name="Nusbaum C."/>
            <person name="Birren B."/>
        </authorList>
    </citation>
    <scope>NUCLEOTIDE SEQUENCE</scope>
    <source>
        <strain evidence="3">9D6_DIV0238</strain>
    </source>
</reference>
<organism evidence="2">
    <name type="scientific">Candidatus Enterococcus dunnyi</name>
    <dbReference type="NCBI Taxonomy" id="1834192"/>
    <lineage>
        <taxon>Bacteria</taxon>
        <taxon>Bacillati</taxon>
        <taxon>Bacillota</taxon>
        <taxon>Bacilli</taxon>
        <taxon>Lactobacillales</taxon>
        <taxon>Enterococcaceae</taxon>
        <taxon>Enterococcus</taxon>
    </lineage>
</organism>
<protein>
    <recommendedName>
        <fullName evidence="5">Tandem lipoprotein</fullName>
    </recommendedName>
</protein>
<dbReference type="Gene3D" id="2.50.20.40">
    <property type="match status" value="1"/>
</dbReference>
<dbReference type="EMBL" id="CP147246">
    <property type="protein sequence ID" value="WYJ95107.1"/>
    <property type="molecule type" value="Genomic_DNA"/>
</dbReference>
<comment type="similarity">
    <text evidence="1">Belongs to the staphylococcal tandem lipoprotein family.</text>
</comment>
<dbReference type="InterPro" id="IPR007595">
    <property type="entry name" value="Csa"/>
</dbReference>
<proteinExistence type="inferred from homology"/>
<reference evidence="3" key="2">
    <citation type="submission" date="2017-05" db="EMBL/GenBank/DDBJ databases">
        <authorList>
            <consortium name="The Broad Institute Genomics Platform"/>
            <consortium name="The Broad Institute Genomic Center for Infectious Diseases"/>
            <person name="Earl A."/>
            <person name="Manson A."/>
            <person name="Schwartman J."/>
            <person name="Gilmore M."/>
            <person name="Abouelleil A."/>
            <person name="Cao P."/>
            <person name="Chapman S."/>
            <person name="Cusick C."/>
            <person name="Shea T."/>
            <person name="Young S."/>
            <person name="Neafsey D."/>
            <person name="Nusbaum C."/>
            <person name="Birren B."/>
        </authorList>
    </citation>
    <scope>NUCLEOTIDE SEQUENCE</scope>
    <source>
        <strain evidence="3">9D6_DIV0238</strain>
    </source>
</reference>
<dbReference type="Proteomes" id="UP000196151">
    <property type="component" value="Chromosome"/>
</dbReference>
<sequence>MASVLSGCETKGKAELEQSFDKVLSVYPTKNLLDFYDMEGYRDDEFDKDDKGVWSLISSMNIAQTKESPMYSEGMVLRMNRNTRTAKGYFYQSMYAKDIEDDTEERFPVTYDENGFHLTNEVSDPKLKEKILNFQFFVQYGSFEKLDRYENIKKMYNPEVPMYNLEYRLTNDDANVNELRKRYDIPTEEAPTLSLSGRGDLEGSSVGAKELTFQFSKDPSVYYRASIDYQRSSEEDMTNE</sequence>